<protein>
    <submittedName>
        <fullName evidence="2">Uncharacterized protein</fullName>
    </submittedName>
</protein>
<accession>A0ABN6UH44</accession>
<feature type="transmembrane region" description="Helical" evidence="1">
    <location>
        <begin position="98"/>
        <end position="115"/>
    </location>
</feature>
<proteinExistence type="predicted"/>
<name>A0ABN6UH44_9GAMM</name>
<gene>
    <name evidence="2" type="ORF">LA521A_01090</name>
</gene>
<dbReference type="RefSeq" id="WP_281780457.1">
    <property type="nucleotide sequence ID" value="NZ_AP027041.1"/>
</dbReference>
<evidence type="ECO:0000313" key="3">
    <source>
        <dbReference type="Proteomes" id="UP001317822"/>
    </source>
</evidence>
<sequence length="138" mass="14659">MATGFLGALCGLFVGCVLGWRVYACLGLIVANIEAGQALGMGMFVASLALVIGAIPALTYGAVAYAFLLYFRRASYVAVMIVGALPGFVFAIADQVSYEMLIFGPLIAISTHFVVKHALRKREQAPNDMPAVPASRRE</sequence>
<dbReference type="Proteomes" id="UP001317822">
    <property type="component" value="Chromosome"/>
</dbReference>
<keyword evidence="1" id="KW-0812">Transmembrane</keyword>
<feature type="transmembrane region" description="Helical" evidence="1">
    <location>
        <begin position="74"/>
        <end position="92"/>
    </location>
</feature>
<keyword evidence="1" id="KW-0472">Membrane</keyword>
<evidence type="ECO:0000313" key="2">
    <source>
        <dbReference type="EMBL" id="BDU14908.1"/>
    </source>
</evidence>
<keyword evidence="1" id="KW-1133">Transmembrane helix</keyword>
<keyword evidence="3" id="KW-1185">Reference proteome</keyword>
<evidence type="ECO:0000256" key="1">
    <source>
        <dbReference type="SAM" id="Phobius"/>
    </source>
</evidence>
<feature type="transmembrane region" description="Helical" evidence="1">
    <location>
        <begin position="43"/>
        <end position="67"/>
    </location>
</feature>
<organism evidence="2 3">
    <name type="scientific">Lysobacter auxotrophicus</name>
    <dbReference type="NCBI Taxonomy" id="2992573"/>
    <lineage>
        <taxon>Bacteria</taxon>
        <taxon>Pseudomonadati</taxon>
        <taxon>Pseudomonadota</taxon>
        <taxon>Gammaproteobacteria</taxon>
        <taxon>Lysobacterales</taxon>
        <taxon>Lysobacteraceae</taxon>
        <taxon>Lysobacter</taxon>
    </lineage>
</organism>
<reference evidence="2 3" key="1">
    <citation type="journal article" date="2023" name="Int. J. Syst. Evol. Microbiol.">
        <title>Physiological and genomic analyses of cobalamin (vitamin B12)-auxotrophy of Lysobacter auxotrophicus sp. nov., a methionine-auxotrophic chitinolytic bacterium isolated from chitin-treated soil.</title>
        <authorList>
            <person name="Saito A."/>
            <person name="Dohra H."/>
            <person name="Hamada M."/>
            <person name="Moriuchi R."/>
            <person name="Kotsuchibashi Y."/>
            <person name="Mori K."/>
        </authorList>
    </citation>
    <scope>NUCLEOTIDE SEQUENCE [LARGE SCALE GENOMIC DNA]</scope>
    <source>
        <strain evidence="2 3">5-21a</strain>
    </source>
</reference>
<dbReference type="EMBL" id="AP027041">
    <property type="protein sequence ID" value="BDU14908.1"/>
    <property type="molecule type" value="Genomic_DNA"/>
</dbReference>